<name>A0AAD8Y1H2_9STRA</name>
<reference evidence="4" key="1">
    <citation type="submission" date="2023-06" db="EMBL/GenBank/DDBJ databases">
        <title>Survivors Of The Sea: Transcriptome response of Skeletonema marinoi to long-term dormancy.</title>
        <authorList>
            <person name="Pinder M.I.M."/>
            <person name="Kourtchenko O."/>
            <person name="Robertson E.K."/>
            <person name="Larsson T."/>
            <person name="Maumus F."/>
            <person name="Osuna-Cruz C.M."/>
            <person name="Vancaester E."/>
            <person name="Stenow R."/>
            <person name="Vandepoele K."/>
            <person name="Ploug H."/>
            <person name="Bruchert V."/>
            <person name="Godhe A."/>
            <person name="Topel M."/>
        </authorList>
    </citation>
    <scope>NUCLEOTIDE SEQUENCE</scope>
    <source>
        <strain evidence="4">R05AC</strain>
    </source>
</reference>
<accession>A0AAD8Y1H2</accession>
<keyword evidence="3" id="KW-0732">Signal</keyword>
<keyword evidence="5" id="KW-1185">Reference proteome</keyword>
<feature type="compositionally biased region" description="Polar residues" evidence="1">
    <location>
        <begin position="467"/>
        <end position="487"/>
    </location>
</feature>
<dbReference type="Proteomes" id="UP001224775">
    <property type="component" value="Unassembled WGS sequence"/>
</dbReference>
<feature type="transmembrane region" description="Helical" evidence="2">
    <location>
        <begin position="342"/>
        <end position="361"/>
    </location>
</feature>
<comment type="caution">
    <text evidence="4">The sequence shown here is derived from an EMBL/GenBank/DDBJ whole genome shotgun (WGS) entry which is preliminary data.</text>
</comment>
<evidence type="ECO:0000256" key="2">
    <source>
        <dbReference type="SAM" id="Phobius"/>
    </source>
</evidence>
<gene>
    <name evidence="4" type="ORF">QTG54_011656</name>
</gene>
<proteinExistence type="predicted"/>
<evidence type="ECO:0008006" key="6">
    <source>
        <dbReference type="Google" id="ProtNLM"/>
    </source>
</evidence>
<feature type="chain" id="PRO_5042243443" description="TLDc domain-containing protein" evidence="3">
    <location>
        <begin position="19"/>
        <end position="515"/>
    </location>
</feature>
<evidence type="ECO:0000256" key="3">
    <source>
        <dbReference type="SAM" id="SignalP"/>
    </source>
</evidence>
<feature type="region of interest" description="Disordered" evidence="1">
    <location>
        <begin position="427"/>
        <end position="515"/>
    </location>
</feature>
<feature type="compositionally biased region" description="Basic and acidic residues" evidence="1">
    <location>
        <begin position="443"/>
        <end position="460"/>
    </location>
</feature>
<evidence type="ECO:0000256" key="1">
    <source>
        <dbReference type="SAM" id="MobiDB-lite"/>
    </source>
</evidence>
<keyword evidence="2" id="KW-1133">Transmembrane helix</keyword>
<keyword evidence="2" id="KW-0812">Transmembrane</keyword>
<organism evidence="4 5">
    <name type="scientific">Skeletonema marinoi</name>
    <dbReference type="NCBI Taxonomy" id="267567"/>
    <lineage>
        <taxon>Eukaryota</taxon>
        <taxon>Sar</taxon>
        <taxon>Stramenopiles</taxon>
        <taxon>Ochrophyta</taxon>
        <taxon>Bacillariophyta</taxon>
        <taxon>Coscinodiscophyceae</taxon>
        <taxon>Thalassiosirophycidae</taxon>
        <taxon>Thalassiosirales</taxon>
        <taxon>Skeletonemataceae</taxon>
        <taxon>Skeletonema</taxon>
        <taxon>Skeletonema marinoi-dohrnii complex</taxon>
    </lineage>
</organism>
<protein>
    <recommendedName>
        <fullName evidence="6">TLDc domain-containing protein</fullName>
    </recommendedName>
</protein>
<dbReference type="AlphaFoldDB" id="A0AAD8Y1H2"/>
<feature type="compositionally biased region" description="Basic and acidic residues" evidence="1">
    <location>
        <begin position="427"/>
        <end position="436"/>
    </location>
</feature>
<evidence type="ECO:0000313" key="5">
    <source>
        <dbReference type="Proteomes" id="UP001224775"/>
    </source>
</evidence>
<feature type="signal peptide" evidence="3">
    <location>
        <begin position="1"/>
        <end position="18"/>
    </location>
</feature>
<keyword evidence="2" id="KW-0472">Membrane</keyword>
<sequence>MTKLSIALSLLLATNASASLSTSDGTTQNWYAASQARALMHRILQTNSNAVASYNEEDTPSSSRQLVDKSTYSNLNSARKSRSFNKLQKHQPLSPMEILETLSKYDKFWIEIKADDSSNRSGPCVWSECALDDVDDEYTGDNRDGDSQWYQFRTQQFCANAAYSLYGRKKGDALGTFGDCTGRHFINSFFTYGGSDKLLKAIGTTPQVFYGGYSNADCVAANNGDAAYSTLGCAANGEFIMGYFDGNSCDGNYFVGGDNSFSKYNSAFNSVKCHEMDVVNDSYKLTTLIENSWACDVRTFGVSCPDPFQRKGYYEYALQTAANGGNPIRAYNHLLWKDELRLFSWVLLTISLLIFFAAFSIKQCAIKKKPEMPTGESYDEHISPTASAMTVGNTQFELEDGGKLKNIMERVSNKTLNTAAWLQWKVGRGEKPEPERTFQTNSPEKKNANAEGYKSPEGKIEPAAIQLTRSTTPSTARQELNMCNTDESALEMAPTSPQEDKPWVTMNKAPRQSLQ</sequence>
<evidence type="ECO:0000313" key="4">
    <source>
        <dbReference type="EMBL" id="KAK1737672.1"/>
    </source>
</evidence>
<dbReference type="EMBL" id="JATAAI010000024">
    <property type="protein sequence ID" value="KAK1737672.1"/>
    <property type="molecule type" value="Genomic_DNA"/>
</dbReference>